<dbReference type="Proteomes" id="UP000062912">
    <property type="component" value="Unassembled WGS sequence"/>
</dbReference>
<keyword evidence="2" id="KW-0472">Membrane</keyword>
<dbReference type="AlphaFoldDB" id="A0A132E5W8"/>
<evidence type="ECO:0000256" key="1">
    <source>
        <dbReference type="SAM" id="MobiDB-lite"/>
    </source>
</evidence>
<feature type="compositionally biased region" description="Low complexity" evidence="1">
    <location>
        <begin position="173"/>
        <end position="185"/>
    </location>
</feature>
<name>A0A132E5W8_9BURK</name>
<evidence type="ECO:0008006" key="5">
    <source>
        <dbReference type="Google" id="ProtNLM"/>
    </source>
</evidence>
<keyword evidence="2" id="KW-0812">Transmembrane</keyword>
<accession>A0A132E5W8</accession>
<evidence type="ECO:0000313" key="3">
    <source>
        <dbReference type="EMBL" id="KWF17318.1"/>
    </source>
</evidence>
<organism evidence="3 4">
    <name type="scientific">Burkholderia pseudomultivorans</name>
    <dbReference type="NCBI Taxonomy" id="1207504"/>
    <lineage>
        <taxon>Bacteria</taxon>
        <taxon>Pseudomonadati</taxon>
        <taxon>Pseudomonadota</taxon>
        <taxon>Betaproteobacteria</taxon>
        <taxon>Burkholderiales</taxon>
        <taxon>Burkholderiaceae</taxon>
        <taxon>Burkholderia</taxon>
        <taxon>Burkholderia cepacia complex</taxon>
    </lineage>
</organism>
<dbReference type="EMBL" id="LPJR01000095">
    <property type="protein sequence ID" value="KWF17318.1"/>
    <property type="molecule type" value="Genomic_DNA"/>
</dbReference>
<evidence type="ECO:0000256" key="2">
    <source>
        <dbReference type="SAM" id="Phobius"/>
    </source>
</evidence>
<gene>
    <name evidence="3" type="ORF">WT56_33120</name>
</gene>
<evidence type="ECO:0000313" key="4">
    <source>
        <dbReference type="Proteomes" id="UP000062912"/>
    </source>
</evidence>
<reference evidence="3 4" key="1">
    <citation type="submission" date="2015-11" db="EMBL/GenBank/DDBJ databases">
        <title>Expanding the genomic diversity of Burkholderia species for the development of highly accurate diagnostics.</title>
        <authorList>
            <person name="Sahl J."/>
            <person name="Keim P."/>
            <person name="Wagner D."/>
        </authorList>
    </citation>
    <scope>NUCLEOTIDE SEQUENCE [LARGE SCALE GENOMIC DNA]</scope>
    <source>
        <strain evidence="3 4">MSMB368WGS</strain>
    </source>
</reference>
<proteinExistence type="predicted"/>
<feature type="compositionally biased region" description="Low complexity" evidence="1">
    <location>
        <begin position="192"/>
        <end position="229"/>
    </location>
</feature>
<feature type="transmembrane region" description="Helical" evidence="2">
    <location>
        <begin position="93"/>
        <end position="112"/>
    </location>
</feature>
<comment type="caution">
    <text evidence="3">The sequence shown here is derived from an EMBL/GenBank/DDBJ whole genome shotgun (WGS) entry which is preliminary data.</text>
</comment>
<sequence>MSMQDITGHYAIPLALPYSDVPPPYGRRRRPFVASRRPRPNVFDIYGPRPAQAAMPARDAGGIKVARPVRAEDFGSDNRAWVRPHPIRRRWRMTVLATAMFGLVCVVATHLFDERQHGPMPGSVYAAAISIAPEAIAGAPMAAVSAMVDSIEAADTRSVVPTAGAATVVAAEAAPAASGPAGTRSASRDDAAATQPARRAASRPASVARGSAQAGPARAVAEAKPAAVARSRKTHDGMAGRQHRAAPVAEVAHAMPPRGRDAQPAAAEAAASTPTAAEAVGMTAAEFTRWLAATRETARPAAVSTPSGTRGTDLTVNLPSHTRLLER</sequence>
<protein>
    <recommendedName>
        <fullName evidence="5">Serine protease</fullName>
    </recommendedName>
</protein>
<feature type="compositionally biased region" description="Polar residues" evidence="1">
    <location>
        <begin position="304"/>
        <end position="320"/>
    </location>
</feature>
<keyword evidence="2" id="KW-1133">Transmembrane helix</keyword>
<dbReference type="OrthoDB" id="9036075at2"/>
<feature type="region of interest" description="Disordered" evidence="1">
    <location>
        <begin position="173"/>
        <end position="242"/>
    </location>
</feature>
<feature type="region of interest" description="Disordered" evidence="1">
    <location>
        <begin position="297"/>
        <end position="327"/>
    </location>
</feature>